<protein>
    <submittedName>
        <fullName evidence="1">Uncharacterized protein</fullName>
    </submittedName>
</protein>
<name>A0ACB9RSW4_9MYRT</name>
<sequence>MALRHNEGARIGPGDCFVVLMGILSEISVELLVSFGRVFDHYGRCLVGGPCVHVGVFDQWLGNGFGITGRVVILVIAILDLLVVIPIMSNA</sequence>
<comment type="caution">
    <text evidence="1">The sequence shown here is derived from an EMBL/GenBank/DDBJ whole genome shotgun (WGS) entry which is preliminary data.</text>
</comment>
<dbReference type="Proteomes" id="UP001057402">
    <property type="component" value="Chromosome 3"/>
</dbReference>
<organism evidence="1 2">
    <name type="scientific">Melastoma candidum</name>
    <dbReference type="NCBI Taxonomy" id="119954"/>
    <lineage>
        <taxon>Eukaryota</taxon>
        <taxon>Viridiplantae</taxon>
        <taxon>Streptophyta</taxon>
        <taxon>Embryophyta</taxon>
        <taxon>Tracheophyta</taxon>
        <taxon>Spermatophyta</taxon>
        <taxon>Magnoliopsida</taxon>
        <taxon>eudicotyledons</taxon>
        <taxon>Gunneridae</taxon>
        <taxon>Pentapetalae</taxon>
        <taxon>rosids</taxon>
        <taxon>malvids</taxon>
        <taxon>Myrtales</taxon>
        <taxon>Melastomataceae</taxon>
        <taxon>Melastomatoideae</taxon>
        <taxon>Melastomateae</taxon>
        <taxon>Melastoma</taxon>
    </lineage>
</organism>
<proteinExistence type="predicted"/>
<accession>A0ACB9RSW4</accession>
<dbReference type="EMBL" id="CM042882">
    <property type="protein sequence ID" value="KAI4381985.1"/>
    <property type="molecule type" value="Genomic_DNA"/>
</dbReference>
<keyword evidence="2" id="KW-1185">Reference proteome</keyword>
<evidence type="ECO:0000313" key="1">
    <source>
        <dbReference type="EMBL" id="KAI4381985.1"/>
    </source>
</evidence>
<reference evidence="2" key="1">
    <citation type="journal article" date="2023" name="Front. Plant Sci.">
        <title>Chromosomal-level genome assembly of Melastoma candidum provides insights into trichome evolution.</title>
        <authorList>
            <person name="Zhong Y."/>
            <person name="Wu W."/>
            <person name="Sun C."/>
            <person name="Zou P."/>
            <person name="Liu Y."/>
            <person name="Dai S."/>
            <person name="Zhou R."/>
        </authorList>
    </citation>
    <scope>NUCLEOTIDE SEQUENCE [LARGE SCALE GENOMIC DNA]</scope>
</reference>
<gene>
    <name evidence="1" type="ORF">MLD38_007998</name>
</gene>
<evidence type="ECO:0000313" key="2">
    <source>
        <dbReference type="Proteomes" id="UP001057402"/>
    </source>
</evidence>